<feature type="chain" id="PRO_5010861105" evidence="2">
    <location>
        <begin position="18"/>
        <end position="241"/>
    </location>
</feature>
<evidence type="ECO:0000256" key="1">
    <source>
        <dbReference type="SAM" id="MobiDB-lite"/>
    </source>
</evidence>
<sequence length="241" mass="27240">MKTLVFFFMTLSVCVLAMPSTKSYNHDDYRNRNKVTNTNNETSPPEGRSRLHTSIIDTEYVTIISERNDLCVYYGQYKEGCVDANNACGAKFGDFSLGCADDEELFQKHCFKKCSLLANKHFPLRTAMNTCSRNGCTSSQEYDAGLCYPKCKKYYIGVAHLCWGYCSRFCGRNYSDMGLYCYRWWLPHACSKPSYDRGAGSAPYQPWTKGNGCSGFNVDNTGKCPTLDISDKLPTGFCNRQ</sequence>
<dbReference type="InParanoid" id="A0A1X7VN50"/>
<evidence type="ECO:0000256" key="2">
    <source>
        <dbReference type="SAM" id="SignalP"/>
    </source>
</evidence>
<gene>
    <name evidence="3" type="primary">109592194</name>
</gene>
<dbReference type="EnsemblMetazoa" id="XM_020007718.1">
    <property type="protein sequence ID" value="XP_019863277.1"/>
    <property type="gene ID" value="LOC109592194"/>
</dbReference>
<name>A0A1X7VN50_AMPQE</name>
<dbReference type="Proteomes" id="UP000007879">
    <property type="component" value="Unassembled WGS sequence"/>
</dbReference>
<evidence type="ECO:0000313" key="4">
    <source>
        <dbReference type="Proteomes" id="UP000007879"/>
    </source>
</evidence>
<keyword evidence="4" id="KW-1185">Reference proteome</keyword>
<keyword evidence="2" id="KW-0732">Signal</keyword>
<protein>
    <submittedName>
        <fullName evidence="3">Uncharacterized protein</fullName>
    </submittedName>
</protein>
<dbReference type="KEGG" id="aqu:109592194"/>
<feature type="signal peptide" evidence="2">
    <location>
        <begin position="1"/>
        <end position="17"/>
    </location>
</feature>
<feature type="region of interest" description="Disordered" evidence="1">
    <location>
        <begin position="27"/>
        <end position="49"/>
    </location>
</feature>
<dbReference type="AlphaFoldDB" id="A0A1X7VN50"/>
<evidence type="ECO:0000313" key="3">
    <source>
        <dbReference type="EnsemblMetazoa" id="Aqu2.1.41314_001"/>
    </source>
</evidence>
<dbReference type="EnsemblMetazoa" id="Aqu2.1.41314_001">
    <property type="protein sequence ID" value="Aqu2.1.41314_001"/>
    <property type="gene ID" value="Aqu2.1.41314"/>
</dbReference>
<organism evidence="3">
    <name type="scientific">Amphimedon queenslandica</name>
    <name type="common">Sponge</name>
    <dbReference type="NCBI Taxonomy" id="400682"/>
    <lineage>
        <taxon>Eukaryota</taxon>
        <taxon>Metazoa</taxon>
        <taxon>Porifera</taxon>
        <taxon>Demospongiae</taxon>
        <taxon>Heteroscleromorpha</taxon>
        <taxon>Haplosclerida</taxon>
        <taxon>Niphatidae</taxon>
        <taxon>Amphimedon</taxon>
    </lineage>
</organism>
<proteinExistence type="predicted"/>
<accession>A0A1X7VN50</accession>
<reference evidence="3" key="2">
    <citation type="submission" date="2017-05" db="UniProtKB">
        <authorList>
            <consortium name="EnsemblMetazoa"/>
        </authorList>
    </citation>
    <scope>IDENTIFICATION</scope>
</reference>
<feature type="compositionally biased region" description="Polar residues" evidence="1">
    <location>
        <begin position="34"/>
        <end position="43"/>
    </location>
</feature>
<reference evidence="4" key="1">
    <citation type="journal article" date="2010" name="Nature">
        <title>The Amphimedon queenslandica genome and the evolution of animal complexity.</title>
        <authorList>
            <person name="Srivastava M."/>
            <person name="Simakov O."/>
            <person name="Chapman J."/>
            <person name="Fahey B."/>
            <person name="Gauthier M.E."/>
            <person name="Mitros T."/>
            <person name="Richards G.S."/>
            <person name="Conaco C."/>
            <person name="Dacre M."/>
            <person name="Hellsten U."/>
            <person name="Larroux C."/>
            <person name="Putnam N.H."/>
            <person name="Stanke M."/>
            <person name="Adamska M."/>
            <person name="Darling A."/>
            <person name="Degnan S.M."/>
            <person name="Oakley T.H."/>
            <person name="Plachetzki D.C."/>
            <person name="Zhai Y."/>
            <person name="Adamski M."/>
            <person name="Calcino A."/>
            <person name="Cummins S.F."/>
            <person name="Goodstein D.M."/>
            <person name="Harris C."/>
            <person name="Jackson D.J."/>
            <person name="Leys S.P."/>
            <person name="Shu S."/>
            <person name="Woodcroft B.J."/>
            <person name="Vervoort M."/>
            <person name="Kosik K.S."/>
            <person name="Manning G."/>
            <person name="Degnan B.M."/>
            <person name="Rokhsar D.S."/>
        </authorList>
    </citation>
    <scope>NUCLEOTIDE SEQUENCE [LARGE SCALE GENOMIC DNA]</scope>
</reference>